<keyword evidence="1" id="KW-0472">Membrane</keyword>
<reference evidence="2 3" key="1">
    <citation type="submission" date="2014-10" db="EMBL/GenBank/DDBJ databases">
        <title>Kaistella jeonii genome.</title>
        <authorList>
            <person name="Clayton J.T."/>
            <person name="Newman J.D."/>
        </authorList>
    </citation>
    <scope>NUCLEOTIDE SEQUENCE [LARGE SCALE GENOMIC DNA]</scope>
    <source>
        <strain evidence="2 3">DSM 17048</strain>
    </source>
</reference>
<feature type="transmembrane region" description="Helical" evidence="1">
    <location>
        <begin position="16"/>
        <end position="39"/>
    </location>
</feature>
<dbReference type="Proteomes" id="UP000031473">
    <property type="component" value="Unassembled WGS sequence"/>
</dbReference>
<evidence type="ECO:0000256" key="1">
    <source>
        <dbReference type="SAM" id="Phobius"/>
    </source>
</evidence>
<evidence type="ECO:0000313" key="3">
    <source>
        <dbReference type="Proteomes" id="UP000031473"/>
    </source>
</evidence>
<keyword evidence="1" id="KW-0812">Transmembrane</keyword>
<dbReference type="OrthoDB" id="705212at2"/>
<protein>
    <submittedName>
        <fullName evidence="2">Uncharacterized protein</fullName>
    </submittedName>
</protein>
<dbReference type="RefSeq" id="WP_039354959.1">
    <property type="nucleotide sequence ID" value="NZ_FOLA01000023.1"/>
</dbReference>
<dbReference type="EMBL" id="JSYL01000019">
    <property type="protein sequence ID" value="KIA85458.1"/>
    <property type="molecule type" value="Genomic_DNA"/>
</dbReference>
<accession>A0A0C1F0G1</accession>
<organism evidence="2 3">
    <name type="scientific">Kaistella jeonii</name>
    <dbReference type="NCBI Taxonomy" id="266749"/>
    <lineage>
        <taxon>Bacteria</taxon>
        <taxon>Pseudomonadati</taxon>
        <taxon>Bacteroidota</taxon>
        <taxon>Flavobacteriia</taxon>
        <taxon>Flavobacteriales</taxon>
        <taxon>Weeksellaceae</taxon>
        <taxon>Chryseobacterium group</taxon>
        <taxon>Kaistella</taxon>
    </lineage>
</organism>
<comment type="caution">
    <text evidence="2">The sequence shown here is derived from an EMBL/GenBank/DDBJ whole genome shotgun (WGS) entry which is preliminary data.</text>
</comment>
<gene>
    <name evidence="2" type="ORF">OA86_14770</name>
</gene>
<evidence type="ECO:0000313" key="2">
    <source>
        <dbReference type="EMBL" id="KIA85458.1"/>
    </source>
</evidence>
<keyword evidence="1" id="KW-1133">Transmembrane helix</keyword>
<name>A0A0C1F0G1_9FLAO</name>
<feature type="transmembrane region" description="Helical" evidence="1">
    <location>
        <begin position="51"/>
        <end position="81"/>
    </location>
</feature>
<sequence>MKENLKIASKIGGKTLLIWLTIFILGNIITFVVFLISIFENIEFAGGGHGNIFAFITGLLLNNFAAFLLIFGAPVFIFLYFSIANKISIQNAIYQLWKSKTGDYISDKIETITSELTDNKHWNNEITTEGILKARLLQATKSDPNMEKTVKLTTQIRSKLTT</sequence>
<proteinExistence type="predicted"/>
<dbReference type="AlphaFoldDB" id="A0A0C1F0G1"/>
<dbReference type="STRING" id="266749.SAMN05421876_1238"/>
<keyword evidence="3" id="KW-1185">Reference proteome</keyword>